<dbReference type="EMBL" id="KZ821626">
    <property type="protein sequence ID" value="PYH68405.1"/>
    <property type="molecule type" value="Genomic_DNA"/>
</dbReference>
<sequence length="128" mass="14467">MESNEIDTHVLPVHELVGSYGFKVVVAYLVFVYGTTKWSWAGNVIIQYVLRDILGCNMSYTTLMEFHLLYVGSSYVSLGHKESTLPRVVISGGKRKIKCRKLKPSWTASPSRNAPRQNPKPNMNYAKT</sequence>
<dbReference type="GeneID" id="37217566"/>
<keyword evidence="3" id="KW-1185">Reference proteome</keyword>
<gene>
    <name evidence="2" type="ORF">BO88DRAFT_57558</name>
</gene>
<dbReference type="Proteomes" id="UP000248405">
    <property type="component" value="Unassembled WGS sequence"/>
</dbReference>
<name>A0A319B7C1_ASPVC</name>
<dbReference type="AlphaFoldDB" id="A0A319B7C1"/>
<feature type="region of interest" description="Disordered" evidence="1">
    <location>
        <begin position="105"/>
        <end position="128"/>
    </location>
</feature>
<evidence type="ECO:0000313" key="3">
    <source>
        <dbReference type="Proteomes" id="UP000248405"/>
    </source>
</evidence>
<dbReference type="RefSeq" id="XP_025562199.1">
    <property type="nucleotide sequence ID" value="XM_025712974.1"/>
</dbReference>
<protein>
    <submittedName>
        <fullName evidence="2">Uncharacterized protein</fullName>
    </submittedName>
</protein>
<proteinExistence type="predicted"/>
<evidence type="ECO:0000313" key="2">
    <source>
        <dbReference type="EMBL" id="PYH68405.1"/>
    </source>
</evidence>
<feature type="compositionally biased region" description="Polar residues" evidence="1">
    <location>
        <begin position="106"/>
        <end position="128"/>
    </location>
</feature>
<reference evidence="2" key="1">
    <citation type="submission" date="2016-12" db="EMBL/GenBank/DDBJ databases">
        <title>The genomes of Aspergillus section Nigri reveals drivers in fungal speciation.</title>
        <authorList>
            <consortium name="DOE Joint Genome Institute"/>
            <person name="Vesth T.C."/>
            <person name="Nybo J."/>
            <person name="Theobald S."/>
            <person name="Brandl J."/>
            <person name="Frisvad J.C."/>
            <person name="Nielsen K.F."/>
            <person name="Lyhne E.K."/>
            <person name="Kogle M.E."/>
            <person name="Kuo A."/>
            <person name="Riley R."/>
            <person name="Clum A."/>
            <person name="Nolan M."/>
            <person name="Lipzen A."/>
            <person name="Salamov A."/>
            <person name="Henrissat B."/>
            <person name="Wiebenga A."/>
            <person name="De Vries R.P."/>
            <person name="Grigoriev I.V."/>
            <person name="Mortensen U.H."/>
            <person name="Andersen M.R."/>
            <person name="Baker S.E."/>
        </authorList>
    </citation>
    <scope>NUCLEOTIDE SEQUENCE [LARGE SCALE GENOMIC DNA]</scope>
    <source>
        <strain evidence="2">CBS 113365</strain>
    </source>
</reference>
<accession>A0A319B7C1</accession>
<evidence type="ECO:0000256" key="1">
    <source>
        <dbReference type="SAM" id="MobiDB-lite"/>
    </source>
</evidence>
<organism evidence="2 3">
    <name type="scientific">Aspergillus vadensis (strain CBS 113365 / IMI 142717 / IBT 24658)</name>
    <dbReference type="NCBI Taxonomy" id="1448311"/>
    <lineage>
        <taxon>Eukaryota</taxon>
        <taxon>Fungi</taxon>
        <taxon>Dikarya</taxon>
        <taxon>Ascomycota</taxon>
        <taxon>Pezizomycotina</taxon>
        <taxon>Eurotiomycetes</taxon>
        <taxon>Eurotiomycetidae</taxon>
        <taxon>Eurotiales</taxon>
        <taxon>Aspergillaceae</taxon>
        <taxon>Aspergillus</taxon>
        <taxon>Aspergillus subgen. Circumdati</taxon>
    </lineage>
</organism>